<sequence>MPSLKSLRVRINSVKSTQKITKAMKMVAASKLRRAQEAAEAARPYAERMASIMASLSAAQTGSDTAPKLMIGTGKDQVHLLIVATAERGLCGAFNSSIVKLARRKIEELTGQGKTVKILCVGKKGRDQLRRDHASKIADTVDLAKSKRIGFTDAQDIADRVLAMFEAGEFDVAHIFYNDFKSVISQIPTAQQLIPAMIAGDAANAGPDLKGAIYEFEPDEETILDQLLPRNLSMQVYRALLENAASEQGARMSAMDNATRNAGEMIKKLTTVYNRSRQAQITKELIEIISGAEAV</sequence>
<dbReference type="NCBIfam" id="TIGR01146">
    <property type="entry name" value="ATPsyn_F1gamma"/>
    <property type="match status" value="1"/>
</dbReference>
<evidence type="ECO:0000256" key="8">
    <source>
        <dbReference type="ARBA" id="ARBA00023065"/>
    </source>
</evidence>
<comment type="subcellular location">
    <subcellularLocation>
        <location evidence="13">Cell membrane</location>
        <topology evidence="13">Peripheral membrane protein</topology>
    </subcellularLocation>
    <subcellularLocation>
        <location evidence="2">Membrane</location>
        <topology evidence="2">Peripheral membrane protein</topology>
    </subcellularLocation>
    <subcellularLocation>
        <location evidence="12">Thylakoid</location>
    </subcellularLocation>
</comment>
<dbReference type="GO" id="GO:0005886">
    <property type="term" value="C:plasma membrane"/>
    <property type="evidence" value="ECO:0007669"/>
    <property type="project" value="UniProtKB-SubCell"/>
</dbReference>
<evidence type="ECO:0000256" key="6">
    <source>
        <dbReference type="ARBA" id="ARBA00022519"/>
    </source>
</evidence>
<dbReference type="PRINTS" id="PR00126">
    <property type="entry name" value="ATPASEGAMMA"/>
</dbReference>
<dbReference type="GO" id="GO:0046933">
    <property type="term" value="F:proton-transporting ATP synthase activity, rotational mechanism"/>
    <property type="evidence" value="ECO:0007669"/>
    <property type="project" value="UniProtKB-UniRule"/>
</dbReference>
<dbReference type="CDD" id="cd12151">
    <property type="entry name" value="F1-ATPase_gamma"/>
    <property type="match status" value="1"/>
</dbReference>
<evidence type="ECO:0000256" key="4">
    <source>
        <dbReference type="ARBA" id="ARBA00022448"/>
    </source>
</evidence>
<accession>A0A516GXI4</accession>
<organism evidence="14 15">
    <name type="scientific">Ferrovibrio terrae</name>
    <dbReference type="NCBI Taxonomy" id="2594003"/>
    <lineage>
        <taxon>Bacteria</taxon>
        <taxon>Pseudomonadati</taxon>
        <taxon>Pseudomonadota</taxon>
        <taxon>Alphaproteobacteria</taxon>
        <taxon>Rhodospirillales</taxon>
        <taxon>Rhodospirillaceae</taxon>
        <taxon>Ferrovibrio</taxon>
    </lineage>
</organism>
<dbReference type="KEGG" id="fer:FNB15_02590"/>
<evidence type="ECO:0000256" key="5">
    <source>
        <dbReference type="ARBA" id="ARBA00022475"/>
    </source>
</evidence>
<dbReference type="PIRSF" id="PIRSF039089">
    <property type="entry name" value="ATP_synthase_gamma"/>
    <property type="match status" value="1"/>
</dbReference>
<evidence type="ECO:0000256" key="9">
    <source>
        <dbReference type="ARBA" id="ARBA00023136"/>
    </source>
</evidence>
<dbReference type="FunFam" id="1.10.287.80:FF:000001">
    <property type="entry name" value="ATP synthase gamma chain"/>
    <property type="match status" value="1"/>
</dbReference>
<dbReference type="GO" id="GO:0042777">
    <property type="term" value="P:proton motive force-driven plasma membrane ATP synthesis"/>
    <property type="evidence" value="ECO:0007669"/>
    <property type="project" value="UniProtKB-UniRule"/>
</dbReference>
<keyword evidence="11 13" id="KW-0066">ATP synthesis</keyword>
<dbReference type="AlphaFoldDB" id="A0A516GXI4"/>
<dbReference type="InterPro" id="IPR000131">
    <property type="entry name" value="ATP_synth_F1_gsu"/>
</dbReference>
<evidence type="ECO:0000256" key="11">
    <source>
        <dbReference type="ARBA" id="ARBA00023310"/>
    </source>
</evidence>
<evidence type="ECO:0000256" key="13">
    <source>
        <dbReference type="HAMAP-Rule" id="MF_00815"/>
    </source>
</evidence>
<name>A0A516GXI4_9PROT</name>
<comment type="similarity">
    <text evidence="3 13">Belongs to the ATPase gamma chain family.</text>
</comment>
<evidence type="ECO:0000313" key="14">
    <source>
        <dbReference type="EMBL" id="QDO96233.1"/>
    </source>
</evidence>
<dbReference type="EMBL" id="CP041636">
    <property type="protein sequence ID" value="QDO96233.1"/>
    <property type="molecule type" value="Genomic_DNA"/>
</dbReference>
<evidence type="ECO:0000256" key="12">
    <source>
        <dbReference type="ARBA" id="ARBA00060385"/>
    </source>
</evidence>
<dbReference type="OrthoDB" id="9812769at2"/>
<keyword evidence="10 13" id="KW-0139">CF(1)</keyword>
<keyword evidence="4 13" id="KW-0813">Transport</keyword>
<evidence type="ECO:0000256" key="3">
    <source>
        <dbReference type="ARBA" id="ARBA00007681"/>
    </source>
</evidence>
<dbReference type="InterPro" id="IPR035968">
    <property type="entry name" value="ATP_synth_F1_ATPase_gsu"/>
</dbReference>
<proteinExistence type="inferred from homology"/>
<dbReference type="GO" id="GO:0045259">
    <property type="term" value="C:proton-transporting ATP synthase complex"/>
    <property type="evidence" value="ECO:0007669"/>
    <property type="project" value="UniProtKB-KW"/>
</dbReference>
<dbReference type="HAMAP" id="MF_00815">
    <property type="entry name" value="ATP_synth_gamma_bact"/>
    <property type="match status" value="1"/>
</dbReference>
<dbReference type="Pfam" id="PF00231">
    <property type="entry name" value="ATP-synt"/>
    <property type="match status" value="1"/>
</dbReference>
<dbReference type="Gene3D" id="1.10.287.80">
    <property type="entry name" value="ATP synthase, gamma subunit, helix hairpin domain"/>
    <property type="match status" value="1"/>
</dbReference>
<dbReference type="FunFam" id="1.10.287.80:FF:000003">
    <property type="entry name" value="ATP synthase gamma chain, chloroplastic"/>
    <property type="match status" value="1"/>
</dbReference>
<dbReference type="Gene3D" id="3.40.1380.10">
    <property type="match status" value="1"/>
</dbReference>
<dbReference type="InterPro" id="IPR023632">
    <property type="entry name" value="ATP_synth_F1_gsu_CS"/>
</dbReference>
<gene>
    <name evidence="13" type="primary">atpG</name>
    <name evidence="14" type="ORF">FNB15_02590</name>
</gene>
<comment type="function">
    <text evidence="1 13">Produces ATP from ADP in the presence of a proton gradient across the membrane. The gamma chain is believed to be important in regulating ATPase activity and the flow of protons through the CF(0) complex.</text>
</comment>
<keyword evidence="7 13" id="KW-0375">Hydrogen ion transport</keyword>
<dbReference type="GO" id="GO:0009579">
    <property type="term" value="C:thylakoid"/>
    <property type="evidence" value="ECO:0007669"/>
    <property type="project" value="UniProtKB-SubCell"/>
</dbReference>
<keyword evidence="5 13" id="KW-1003">Cell membrane</keyword>
<keyword evidence="9 13" id="KW-0472">Membrane</keyword>
<keyword evidence="15" id="KW-1185">Reference proteome</keyword>
<dbReference type="Proteomes" id="UP000317496">
    <property type="component" value="Chromosome"/>
</dbReference>
<protein>
    <recommendedName>
        <fullName evidence="13">ATP synthase gamma chain</fullName>
    </recommendedName>
    <alternativeName>
        <fullName evidence="13">ATP synthase F1 sector gamma subunit</fullName>
    </alternativeName>
    <alternativeName>
        <fullName evidence="13">F-ATPase gamma subunit</fullName>
    </alternativeName>
</protein>
<keyword evidence="8 13" id="KW-0406">Ion transport</keyword>
<dbReference type="SUPFAM" id="SSF52943">
    <property type="entry name" value="ATP synthase (F1-ATPase), gamma subunit"/>
    <property type="match status" value="1"/>
</dbReference>
<dbReference type="NCBIfam" id="NF004146">
    <property type="entry name" value="PRK05621.1-4"/>
    <property type="match status" value="1"/>
</dbReference>
<comment type="subunit">
    <text evidence="13">F-type ATPases have 2 components, CF(1) - the catalytic core - and CF(0) - the membrane proton channel. CF(1) has five subunits: alpha(3), beta(3), gamma(1), delta(1), epsilon(1). CF(0) has three main subunits: a, b and c.</text>
</comment>
<keyword evidence="6" id="KW-0997">Cell inner membrane</keyword>
<reference evidence="14 15" key="1">
    <citation type="submission" date="2019-07" db="EMBL/GenBank/DDBJ databases">
        <title>Genome sequencing for Ferrovibrio sp. K5.</title>
        <authorList>
            <person name="Park S.-J."/>
        </authorList>
    </citation>
    <scope>NUCLEOTIDE SEQUENCE [LARGE SCALE GENOMIC DNA]</scope>
    <source>
        <strain evidence="14 15">K5</strain>
    </source>
</reference>
<evidence type="ECO:0000313" key="15">
    <source>
        <dbReference type="Proteomes" id="UP000317496"/>
    </source>
</evidence>
<dbReference type="PANTHER" id="PTHR11693">
    <property type="entry name" value="ATP SYNTHASE GAMMA CHAIN"/>
    <property type="match status" value="1"/>
</dbReference>
<dbReference type="GO" id="GO:0005524">
    <property type="term" value="F:ATP binding"/>
    <property type="evidence" value="ECO:0007669"/>
    <property type="project" value="UniProtKB-UniRule"/>
</dbReference>
<dbReference type="RefSeq" id="WP_144067214.1">
    <property type="nucleotide sequence ID" value="NZ_CP041636.1"/>
</dbReference>
<evidence type="ECO:0000256" key="10">
    <source>
        <dbReference type="ARBA" id="ARBA00023196"/>
    </source>
</evidence>
<evidence type="ECO:0000256" key="2">
    <source>
        <dbReference type="ARBA" id="ARBA00004170"/>
    </source>
</evidence>
<evidence type="ECO:0000256" key="1">
    <source>
        <dbReference type="ARBA" id="ARBA00003456"/>
    </source>
</evidence>
<evidence type="ECO:0000256" key="7">
    <source>
        <dbReference type="ARBA" id="ARBA00022781"/>
    </source>
</evidence>
<dbReference type="PROSITE" id="PS00153">
    <property type="entry name" value="ATPASE_GAMMA"/>
    <property type="match status" value="1"/>
</dbReference>
<dbReference type="PANTHER" id="PTHR11693:SF22">
    <property type="entry name" value="ATP SYNTHASE SUBUNIT GAMMA, MITOCHONDRIAL"/>
    <property type="match status" value="1"/>
</dbReference>